<proteinExistence type="predicted"/>
<sequence>MDIKLVAVDLDDTLLDKSNQVSPHTREIIRQAVAQGVTVTVATGRMYQSAVRFARQLKIDVPIITYNGALIKSCLSEEVLYEQPIELETARGVLELFKSRGWYVQSYIDDVLCVEKINDKVRCYEKIIDVKAEAIGAALYAPPKAPTKLLTIGEPAELEVIWQVVAEQFGDRLYITKSKANYLEMAHPSVNKGQALRFLAAKLGITREQVMAVGDSLNDLDMIEYAGWGVAMGNAAERVKAVAQAVTLRNDEDGVAEAIRRFALRQDLKD</sequence>
<dbReference type="InterPro" id="IPR000150">
    <property type="entry name" value="Cof"/>
</dbReference>
<dbReference type="EMBL" id="VSSQ01000039">
    <property type="protein sequence ID" value="MPL67881.1"/>
    <property type="molecule type" value="Genomic_DNA"/>
</dbReference>
<dbReference type="NCBIfam" id="TIGR01484">
    <property type="entry name" value="HAD-SF-IIB"/>
    <property type="match status" value="1"/>
</dbReference>
<dbReference type="PANTHER" id="PTHR10000">
    <property type="entry name" value="PHOSPHOSERINE PHOSPHATASE"/>
    <property type="match status" value="1"/>
</dbReference>
<name>A0A644TQD9_9ZZZZ</name>
<dbReference type="Gene3D" id="3.40.50.1000">
    <property type="entry name" value="HAD superfamily/HAD-like"/>
    <property type="match status" value="1"/>
</dbReference>
<dbReference type="Pfam" id="PF08282">
    <property type="entry name" value="Hydrolase_3"/>
    <property type="match status" value="1"/>
</dbReference>
<dbReference type="NCBIfam" id="TIGR00099">
    <property type="entry name" value="Cof-subfamily"/>
    <property type="match status" value="1"/>
</dbReference>
<keyword evidence="1" id="KW-0378">Hydrolase</keyword>
<dbReference type="PANTHER" id="PTHR10000:SF8">
    <property type="entry name" value="HAD SUPERFAMILY HYDROLASE-LIKE, TYPE 3"/>
    <property type="match status" value="1"/>
</dbReference>
<reference evidence="1" key="1">
    <citation type="submission" date="2019-08" db="EMBL/GenBank/DDBJ databases">
        <authorList>
            <person name="Kucharzyk K."/>
            <person name="Murdoch R.W."/>
            <person name="Higgins S."/>
            <person name="Loffler F."/>
        </authorList>
    </citation>
    <scope>NUCLEOTIDE SEQUENCE</scope>
</reference>
<dbReference type="InterPro" id="IPR023214">
    <property type="entry name" value="HAD_sf"/>
</dbReference>
<dbReference type="SUPFAM" id="SSF56784">
    <property type="entry name" value="HAD-like"/>
    <property type="match status" value="1"/>
</dbReference>
<dbReference type="EC" id="3.1.3.23" evidence="1"/>
<dbReference type="CDD" id="cd07516">
    <property type="entry name" value="HAD_Pase"/>
    <property type="match status" value="1"/>
</dbReference>
<dbReference type="AlphaFoldDB" id="A0A644TQD9"/>
<organism evidence="1">
    <name type="scientific">bioreactor metagenome</name>
    <dbReference type="NCBI Taxonomy" id="1076179"/>
    <lineage>
        <taxon>unclassified sequences</taxon>
        <taxon>metagenomes</taxon>
        <taxon>ecological metagenomes</taxon>
    </lineage>
</organism>
<evidence type="ECO:0000313" key="1">
    <source>
        <dbReference type="EMBL" id="MPL67881.1"/>
    </source>
</evidence>
<dbReference type="Gene3D" id="3.30.1240.10">
    <property type="match status" value="1"/>
</dbReference>
<dbReference type="GO" id="GO:0050308">
    <property type="term" value="F:sugar-phosphatase activity"/>
    <property type="evidence" value="ECO:0007669"/>
    <property type="project" value="UniProtKB-EC"/>
</dbReference>
<dbReference type="InterPro" id="IPR006379">
    <property type="entry name" value="HAD-SF_hydro_IIB"/>
</dbReference>
<dbReference type="SFLD" id="SFLDS00003">
    <property type="entry name" value="Haloacid_Dehalogenase"/>
    <property type="match status" value="1"/>
</dbReference>
<gene>
    <name evidence="1" type="primary">yidA_3</name>
    <name evidence="1" type="ORF">SDC9_13584</name>
</gene>
<dbReference type="PROSITE" id="PS01229">
    <property type="entry name" value="COF_2"/>
    <property type="match status" value="1"/>
</dbReference>
<dbReference type="InterPro" id="IPR036412">
    <property type="entry name" value="HAD-like_sf"/>
</dbReference>
<comment type="caution">
    <text evidence="1">The sequence shown here is derived from an EMBL/GenBank/DDBJ whole genome shotgun (WGS) entry which is preliminary data.</text>
</comment>
<dbReference type="GO" id="GO:0005829">
    <property type="term" value="C:cytosol"/>
    <property type="evidence" value="ECO:0007669"/>
    <property type="project" value="TreeGrafter"/>
</dbReference>
<dbReference type="GO" id="GO:0000287">
    <property type="term" value="F:magnesium ion binding"/>
    <property type="evidence" value="ECO:0007669"/>
    <property type="project" value="TreeGrafter"/>
</dbReference>
<dbReference type="SFLD" id="SFLDG01140">
    <property type="entry name" value="C2.B:_Phosphomannomutase_and_P"/>
    <property type="match status" value="1"/>
</dbReference>
<dbReference type="SFLD" id="SFLDG01144">
    <property type="entry name" value="C2.B.4:_PGP_Like"/>
    <property type="match status" value="1"/>
</dbReference>
<accession>A0A644TQD9</accession>
<protein>
    <submittedName>
        <fullName evidence="1">Sugar phosphatase YidA</fullName>
        <ecNumber evidence="1">3.1.3.23</ecNumber>
    </submittedName>
</protein>